<dbReference type="EC" id="2.1.1.-" evidence="5"/>
<evidence type="ECO:0000313" key="6">
    <source>
        <dbReference type="Proteomes" id="UP000244904"/>
    </source>
</evidence>
<keyword evidence="5" id="KW-0808">Transferase</keyword>
<evidence type="ECO:0000256" key="1">
    <source>
        <dbReference type="ARBA" id="ARBA00023015"/>
    </source>
</evidence>
<dbReference type="InterPro" id="IPR009057">
    <property type="entry name" value="Homeodomain-like_sf"/>
</dbReference>
<dbReference type="RefSeq" id="WP_245897835.1">
    <property type="nucleotide sequence ID" value="NZ_OMOJ01000004.1"/>
</dbReference>
<keyword evidence="5" id="KW-0489">Methyltransferase</keyword>
<gene>
    <name evidence="5" type="primary">adaA</name>
    <name evidence="5" type="ORF">PRI8871_02181</name>
</gene>
<feature type="domain" description="HTH araC/xylS-type" evidence="4">
    <location>
        <begin position="182"/>
        <end position="280"/>
    </location>
</feature>
<dbReference type="Gene3D" id="1.10.10.60">
    <property type="entry name" value="Homeodomain-like"/>
    <property type="match status" value="1"/>
</dbReference>
<dbReference type="InterPro" id="IPR037923">
    <property type="entry name" value="HTH-like"/>
</dbReference>
<name>A0A2R8AWF0_9RHOB</name>
<accession>A0A2R8AWF0</accession>
<evidence type="ECO:0000256" key="2">
    <source>
        <dbReference type="ARBA" id="ARBA00023125"/>
    </source>
</evidence>
<reference evidence="6" key="1">
    <citation type="submission" date="2018-03" db="EMBL/GenBank/DDBJ databases">
        <authorList>
            <person name="Rodrigo-Torres L."/>
            <person name="Arahal R. D."/>
            <person name="Lucena T."/>
        </authorList>
    </citation>
    <scope>NUCLEOTIDE SEQUENCE [LARGE SCALE GENOMIC DNA]</scope>
    <source>
        <strain evidence="6">CECT 8871</strain>
    </source>
</reference>
<dbReference type="PANTHER" id="PTHR46796:SF6">
    <property type="entry name" value="ARAC SUBFAMILY"/>
    <property type="match status" value="1"/>
</dbReference>
<keyword evidence="1" id="KW-0805">Transcription regulation</keyword>
<dbReference type="Proteomes" id="UP000244904">
    <property type="component" value="Unassembled WGS sequence"/>
</dbReference>
<dbReference type="InterPro" id="IPR050204">
    <property type="entry name" value="AraC_XylS_family_regulators"/>
</dbReference>
<dbReference type="GO" id="GO:0032259">
    <property type="term" value="P:methylation"/>
    <property type="evidence" value="ECO:0007669"/>
    <property type="project" value="UniProtKB-KW"/>
</dbReference>
<dbReference type="SUPFAM" id="SSF46689">
    <property type="entry name" value="Homeodomain-like"/>
    <property type="match status" value="1"/>
</dbReference>
<dbReference type="AlphaFoldDB" id="A0A2R8AWF0"/>
<organism evidence="5 6">
    <name type="scientific">Pseudoprimorskyibacter insulae</name>
    <dbReference type="NCBI Taxonomy" id="1695997"/>
    <lineage>
        <taxon>Bacteria</taxon>
        <taxon>Pseudomonadati</taxon>
        <taxon>Pseudomonadota</taxon>
        <taxon>Alphaproteobacteria</taxon>
        <taxon>Rhodobacterales</taxon>
        <taxon>Paracoccaceae</taxon>
        <taxon>Pseudoprimorskyibacter</taxon>
    </lineage>
</organism>
<evidence type="ECO:0000259" key="4">
    <source>
        <dbReference type="PROSITE" id="PS01124"/>
    </source>
</evidence>
<evidence type="ECO:0000313" key="5">
    <source>
        <dbReference type="EMBL" id="SPF80376.1"/>
    </source>
</evidence>
<keyword evidence="3" id="KW-0804">Transcription</keyword>
<dbReference type="PANTHER" id="PTHR46796">
    <property type="entry name" value="HTH-TYPE TRANSCRIPTIONAL ACTIVATOR RHAS-RELATED"/>
    <property type="match status" value="1"/>
</dbReference>
<dbReference type="GO" id="GO:0043565">
    <property type="term" value="F:sequence-specific DNA binding"/>
    <property type="evidence" value="ECO:0007669"/>
    <property type="project" value="InterPro"/>
</dbReference>
<dbReference type="GO" id="GO:0003700">
    <property type="term" value="F:DNA-binding transcription factor activity"/>
    <property type="evidence" value="ECO:0007669"/>
    <property type="project" value="InterPro"/>
</dbReference>
<sequence length="286" mass="31484">MRQPGVIRVPNAGQSAMVPRPIPNLPVRSATLAQLCDGGWRTRLNHSRDDHLVIWITRGQGVVTVDGVRRGVGAHNALYLPAGTLLSLEFGPQTLGLVVLATCDDTGSLPSETLHLRVRDSMAQAELTSEIEAMQREQVQQRPLMEEALAARLAPIGVWLRRQDLAGASDAPPKTAARRLVRHYARLVASDFRDTLTMAHFAERLEVTPTHLARVCRDCCGKTAADLLTERRLHAAKTELMTRDDPIKDIAAGLGFQSAAYFTRFMQQHEGLTPSATRRALRSQAH</sequence>
<proteinExistence type="predicted"/>
<dbReference type="Pfam" id="PF12833">
    <property type="entry name" value="HTH_18"/>
    <property type="match status" value="1"/>
</dbReference>
<dbReference type="PROSITE" id="PS01124">
    <property type="entry name" value="HTH_ARAC_FAMILY_2"/>
    <property type="match status" value="1"/>
</dbReference>
<keyword evidence="2" id="KW-0238">DNA-binding</keyword>
<dbReference type="SMART" id="SM00342">
    <property type="entry name" value="HTH_ARAC"/>
    <property type="match status" value="1"/>
</dbReference>
<dbReference type="EMBL" id="OMOJ01000004">
    <property type="protein sequence ID" value="SPF80376.1"/>
    <property type="molecule type" value="Genomic_DNA"/>
</dbReference>
<evidence type="ECO:0000256" key="3">
    <source>
        <dbReference type="ARBA" id="ARBA00023163"/>
    </source>
</evidence>
<dbReference type="GO" id="GO:0008168">
    <property type="term" value="F:methyltransferase activity"/>
    <property type="evidence" value="ECO:0007669"/>
    <property type="project" value="UniProtKB-KW"/>
</dbReference>
<dbReference type="InterPro" id="IPR018060">
    <property type="entry name" value="HTH_AraC"/>
</dbReference>
<keyword evidence="6" id="KW-1185">Reference proteome</keyword>
<protein>
    <submittedName>
        <fullName evidence="5">Bifunctional transcriptional activator/DNA repair enzyme AdaA</fullName>
        <ecNumber evidence="5">2.1.1.-</ecNumber>
    </submittedName>
</protein>
<dbReference type="SUPFAM" id="SSF51215">
    <property type="entry name" value="Regulatory protein AraC"/>
    <property type="match status" value="1"/>
</dbReference>